<dbReference type="EMBL" id="BARU01021059">
    <property type="protein sequence ID" value="GAH56226.1"/>
    <property type="molecule type" value="Genomic_DNA"/>
</dbReference>
<protein>
    <submittedName>
        <fullName evidence="1">Uncharacterized protein</fullName>
    </submittedName>
</protein>
<reference evidence="1" key="1">
    <citation type="journal article" date="2014" name="Front. Microbiol.">
        <title>High frequency of phylogenetically diverse reductive dehalogenase-homologous genes in deep subseafloor sedimentary metagenomes.</title>
        <authorList>
            <person name="Kawai M."/>
            <person name="Futagami T."/>
            <person name="Toyoda A."/>
            <person name="Takaki Y."/>
            <person name="Nishi S."/>
            <person name="Hori S."/>
            <person name="Arai W."/>
            <person name="Tsubouchi T."/>
            <person name="Morono Y."/>
            <person name="Uchiyama I."/>
            <person name="Ito T."/>
            <person name="Fujiyama A."/>
            <person name="Inagaki F."/>
            <person name="Takami H."/>
        </authorList>
    </citation>
    <scope>NUCLEOTIDE SEQUENCE</scope>
    <source>
        <strain evidence="1">Expedition CK06-06</strain>
    </source>
</reference>
<accession>X1GEA3</accession>
<dbReference type="AlphaFoldDB" id="X1GEA3"/>
<sequence>GMRTIQEDGIEKIKKGLTAVDEVISITGKAE</sequence>
<organism evidence="1">
    <name type="scientific">marine sediment metagenome</name>
    <dbReference type="NCBI Taxonomy" id="412755"/>
    <lineage>
        <taxon>unclassified sequences</taxon>
        <taxon>metagenomes</taxon>
        <taxon>ecological metagenomes</taxon>
    </lineage>
</organism>
<feature type="non-terminal residue" evidence="1">
    <location>
        <position position="1"/>
    </location>
</feature>
<evidence type="ECO:0000313" key="1">
    <source>
        <dbReference type="EMBL" id="GAH56226.1"/>
    </source>
</evidence>
<gene>
    <name evidence="1" type="ORF">S03H2_34498</name>
</gene>
<name>X1GEA3_9ZZZZ</name>
<proteinExistence type="predicted"/>
<comment type="caution">
    <text evidence="1">The sequence shown here is derived from an EMBL/GenBank/DDBJ whole genome shotgun (WGS) entry which is preliminary data.</text>
</comment>